<protein>
    <recommendedName>
        <fullName evidence="1">non-specific serine/threonine protein kinase</fullName>
        <ecNumber evidence="1">2.7.11.1</ecNumber>
    </recommendedName>
</protein>
<evidence type="ECO:0000256" key="1">
    <source>
        <dbReference type="ARBA" id="ARBA00012513"/>
    </source>
</evidence>
<proteinExistence type="predicted"/>
<dbReference type="InterPro" id="IPR051420">
    <property type="entry name" value="Ser_Thr_Kinases_DiverseReg"/>
</dbReference>
<keyword evidence="11" id="KW-1185">Reference proteome</keyword>
<dbReference type="Proteomes" id="UP001177003">
    <property type="component" value="Chromosome 3"/>
</dbReference>
<evidence type="ECO:0000313" key="11">
    <source>
        <dbReference type="Proteomes" id="UP001177003"/>
    </source>
</evidence>
<gene>
    <name evidence="10" type="ORF">LSALG_LOCUS16046</name>
</gene>
<evidence type="ECO:0000256" key="3">
    <source>
        <dbReference type="ARBA" id="ARBA00022679"/>
    </source>
</evidence>
<dbReference type="PROSITE" id="PS50011">
    <property type="entry name" value="PROTEIN_KINASE_DOM"/>
    <property type="match status" value="1"/>
</dbReference>
<dbReference type="PANTHER" id="PTHR48005:SF95">
    <property type="entry name" value="PROTEIN KINASE DOMAIN-CONTAINING PROTEIN"/>
    <property type="match status" value="1"/>
</dbReference>
<evidence type="ECO:0000256" key="8">
    <source>
        <dbReference type="ARBA" id="ARBA00048679"/>
    </source>
</evidence>
<dbReference type="EMBL" id="OX465079">
    <property type="protein sequence ID" value="CAI9276041.1"/>
    <property type="molecule type" value="Genomic_DNA"/>
</dbReference>
<dbReference type="GO" id="GO:0005524">
    <property type="term" value="F:ATP binding"/>
    <property type="evidence" value="ECO:0007669"/>
    <property type="project" value="UniProtKB-KW"/>
</dbReference>
<dbReference type="AlphaFoldDB" id="A0AA36DYE0"/>
<dbReference type="Gene3D" id="1.10.510.10">
    <property type="entry name" value="Transferase(Phosphotransferase) domain 1"/>
    <property type="match status" value="1"/>
</dbReference>
<dbReference type="InterPro" id="IPR011009">
    <property type="entry name" value="Kinase-like_dom_sf"/>
</dbReference>
<keyword evidence="5" id="KW-0418">Kinase</keyword>
<keyword evidence="2" id="KW-0723">Serine/threonine-protein kinase</keyword>
<dbReference type="PANTHER" id="PTHR48005">
    <property type="entry name" value="LEUCINE RICH REPEAT KINASE 2"/>
    <property type="match status" value="1"/>
</dbReference>
<reference evidence="10" key="1">
    <citation type="submission" date="2023-04" db="EMBL/GenBank/DDBJ databases">
        <authorList>
            <person name="Vijverberg K."/>
            <person name="Xiong W."/>
            <person name="Schranz E."/>
        </authorList>
    </citation>
    <scope>NUCLEOTIDE SEQUENCE</scope>
</reference>
<organism evidence="10 11">
    <name type="scientific">Lactuca saligna</name>
    <name type="common">Willowleaf lettuce</name>
    <dbReference type="NCBI Taxonomy" id="75948"/>
    <lineage>
        <taxon>Eukaryota</taxon>
        <taxon>Viridiplantae</taxon>
        <taxon>Streptophyta</taxon>
        <taxon>Embryophyta</taxon>
        <taxon>Tracheophyta</taxon>
        <taxon>Spermatophyta</taxon>
        <taxon>Magnoliopsida</taxon>
        <taxon>eudicotyledons</taxon>
        <taxon>Gunneridae</taxon>
        <taxon>Pentapetalae</taxon>
        <taxon>asterids</taxon>
        <taxon>campanulids</taxon>
        <taxon>Asterales</taxon>
        <taxon>Asteraceae</taxon>
        <taxon>Cichorioideae</taxon>
        <taxon>Cichorieae</taxon>
        <taxon>Lactucinae</taxon>
        <taxon>Lactuca</taxon>
    </lineage>
</organism>
<dbReference type="GO" id="GO:0004674">
    <property type="term" value="F:protein serine/threonine kinase activity"/>
    <property type="evidence" value="ECO:0007669"/>
    <property type="project" value="UniProtKB-KW"/>
</dbReference>
<comment type="catalytic activity">
    <reaction evidence="7">
        <text>L-threonyl-[protein] + ATP = O-phospho-L-threonyl-[protein] + ADP + H(+)</text>
        <dbReference type="Rhea" id="RHEA:46608"/>
        <dbReference type="Rhea" id="RHEA-COMP:11060"/>
        <dbReference type="Rhea" id="RHEA-COMP:11605"/>
        <dbReference type="ChEBI" id="CHEBI:15378"/>
        <dbReference type="ChEBI" id="CHEBI:30013"/>
        <dbReference type="ChEBI" id="CHEBI:30616"/>
        <dbReference type="ChEBI" id="CHEBI:61977"/>
        <dbReference type="ChEBI" id="CHEBI:456216"/>
        <dbReference type="EC" id="2.7.11.1"/>
    </reaction>
</comment>
<keyword evidence="3" id="KW-0808">Transferase</keyword>
<evidence type="ECO:0000256" key="5">
    <source>
        <dbReference type="ARBA" id="ARBA00022777"/>
    </source>
</evidence>
<comment type="catalytic activity">
    <reaction evidence="8">
        <text>L-seryl-[protein] + ATP = O-phospho-L-seryl-[protein] + ADP + H(+)</text>
        <dbReference type="Rhea" id="RHEA:17989"/>
        <dbReference type="Rhea" id="RHEA-COMP:9863"/>
        <dbReference type="Rhea" id="RHEA-COMP:11604"/>
        <dbReference type="ChEBI" id="CHEBI:15378"/>
        <dbReference type="ChEBI" id="CHEBI:29999"/>
        <dbReference type="ChEBI" id="CHEBI:30616"/>
        <dbReference type="ChEBI" id="CHEBI:83421"/>
        <dbReference type="ChEBI" id="CHEBI:456216"/>
        <dbReference type="EC" id="2.7.11.1"/>
    </reaction>
</comment>
<evidence type="ECO:0000259" key="9">
    <source>
        <dbReference type="PROSITE" id="PS50011"/>
    </source>
</evidence>
<evidence type="ECO:0000256" key="6">
    <source>
        <dbReference type="ARBA" id="ARBA00022840"/>
    </source>
</evidence>
<evidence type="ECO:0000256" key="7">
    <source>
        <dbReference type="ARBA" id="ARBA00047899"/>
    </source>
</evidence>
<keyword evidence="4" id="KW-0547">Nucleotide-binding</keyword>
<keyword evidence="6" id="KW-0067">ATP-binding</keyword>
<dbReference type="SUPFAM" id="SSF56112">
    <property type="entry name" value="Protein kinase-like (PK-like)"/>
    <property type="match status" value="1"/>
</dbReference>
<evidence type="ECO:0000256" key="2">
    <source>
        <dbReference type="ARBA" id="ARBA00022527"/>
    </source>
</evidence>
<feature type="domain" description="Protein kinase" evidence="9">
    <location>
        <begin position="1"/>
        <end position="162"/>
    </location>
</feature>
<sequence length="162" mass="18145">MHHDCSPPIIHRDISIAKILLDSDYEPHISDFGTSKLLKLDSSNWTAIAGTFGYIAPGNTTLAKVVAFWRSELCLFKKLSIPLKLILKKNQMAQSLSLNVSNSVGGSNRAPILVANEYHHWSQRMERYLRRLGRDVWRSVEEGPHVPVLTPIQTDGTATRLG</sequence>
<name>A0AA36DYE0_LACSI</name>
<evidence type="ECO:0000313" key="10">
    <source>
        <dbReference type="EMBL" id="CAI9276041.1"/>
    </source>
</evidence>
<accession>A0AA36DYE0</accession>
<dbReference type="Pfam" id="PF00069">
    <property type="entry name" value="Pkinase"/>
    <property type="match status" value="1"/>
</dbReference>
<evidence type="ECO:0000256" key="4">
    <source>
        <dbReference type="ARBA" id="ARBA00022741"/>
    </source>
</evidence>
<dbReference type="EC" id="2.7.11.1" evidence="1"/>
<dbReference type="InterPro" id="IPR000719">
    <property type="entry name" value="Prot_kinase_dom"/>
</dbReference>